<feature type="domain" description="Ribosome biogenesis protein BMS1/TSR1 C-terminal" evidence="2">
    <location>
        <begin position="57"/>
        <end position="95"/>
    </location>
</feature>
<comment type="caution">
    <text evidence="3">The sequence shown here is derived from an EMBL/GenBank/DDBJ whole genome shotgun (WGS) entry which is preliminary data.</text>
</comment>
<reference evidence="3" key="1">
    <citation type="journal article" date="2023" name="bioRxiv">
        <title>Scaffold-level genome assemblies of two parasitoid biocontrol wasps reveal the parthenogenesis mechanism and an associated novel virus.</title>
        <authorList>
            <person name="Inwood S."/>
            <person name="Skelly J."/>
            <person name="Guhlin J."/>
            <person name="Harrop T."/>
            <person name="Goldson S."/>
            <person name="Dearden P."/>
        </authorList>
    </citation>
    <scope>NUCLEOTIDE SEQUENCE</scope>
    <source>
        <strain evidence="3">Irish</strain>
        <tissue evidence="3">Whole body</tissue>
    </source>
</reference>
<proteinExistence type="predicted"/>
<evidence type="ECO:0000259" key="2">
    <source>
        <dbReference type="Pfam" id="PF04950"/>
    </source>
</evidence>
<accession>A0AA39FW57</accession>
<protein>
    <recommendedName>
        <fullName evidence="2">Ribosome biogenesis protein BMS1/TSR1 C-terminal domain-containing protein</fullName>
    </recommendedName>
</protein>
<name>A0AA39FW57_9HYME</name>
<gene>
    <name evidence="3" type="ORF">PV328_001060</name>
</gene>
<organism evidence="3 4">
    <name type="scientific">Microctonus aethiopoides</name>
    <dbReference type="NCBI Taxonomy" id="144406"/>
    <lineage>
        <taxon>Eukaryota</taxon>
        <taxon>Metazoa</taxon>
        <taxon>Ecdysozoa</taxon>
        <taxon>Arthropoda</taxon>
        <taxon>Hexapoda</taxon>
        <taxon>Insecta</taxon>
        <taxon>Pterygota</taxon>
        <taxon>Neoptera</taxon>
        <taxon>Endopterygota</taxon>
        <taxon>Hymenoptera</taxon>
        <taxon>Apocrita</taxon>
        <taxon>Ichneumonoidea</taxon>
        <taxon>Braconidae</taxon>
        <taxon>Euphorinae</taxon>
        <taxon>Microctonus</taxon>
    </lineage>
</organism>
<sequence>MRGFKDFPLSQIDVSSDLYPITNSDSNKGLWYSDDEKMSIAQAQSDVENSEKEDMDDNEDYETLTLSGSGNVLYSDPNRLVIKRVIVSGHPFKVKHTKYGRRGHIHEPSRDTVVPTNTNNLTPVYYTDVEESSSHNNVVGYLKRKRESGITPEIISNKLQKHENNDEELFNNSDLNSNSSMDSGNSHVTKHVNERQNTATRQRVPTIVVTLTNNNTLLDLKSTIKKIAQEATYKCNGKQVSIQVKSDVLRNKIIELLAKHGADFHTFARKEDIQPKLVLKGLPVLPTETIKEELLRQQIKTVVLQVPAIWSWKNKLSPQA</sequence>
<dbReference type="Pfam" id="PF04950">
    <property type="entry name" value="RIBIOP_C"/>
    <property type="match status" value="1"/>
</dbReference>
<evidence type="ECO:0000256" key="1">
    <source>
        <dbReference type="SAM" id="MobiDB-lite"/>
    </source>
</evidence>
<keyword evidence="4" id="KW-1185">Reference proteome</keyword>
<feature type="region of interest" description="Disordered" evidence="1">
    <location>
        <begin position="172"/>
        <end position="200"/>
    </location>
</feature>
<dbReference type="AlphaFoldDB" id="A0AA39FW57"/>
<evidence type="ECO:0000313" key="4">
    <source>
        <dbReference type="Proteomes" id="UP001168990"/>
    </source>
</evidence>
<dbReference type="Proteomes" id="UP001168990">
    <property type="component" value="Unassembled WGS sequence"/>
</dbReference>
<feature type="compositionally biased region" description="Low complexity" evidence="1">
    <location>
        <begin position="172"/>
        <end position="186"/>
    </location>
</feature>
<reference evidence="3" key="2">
    <citation type="submission" date="2023-03" db="EMBL/GenBank/DDBJ databases">
        <authorList>
            <person name="Inwood S.N."/>
            <person name="Skelly J.G."/>
            <person name="Guhlin J."/>
            <person name="Harrop T.W.R."/>
            <person name="Goldson S.G."/>
            <person name="Dearden P.K."/>
        </authorList>
    </citation>
    <scope>NUCLEOTIDE SEQUENCE</scope>
    <source>
        <strain evidence="3">Irish</strain>
        <tissue evidence="3">Whole body</tissue>
    </source>
</reference>
<dbReference type="EMBL" id="JAQQBS010000001">
    <property type="protein sequence ID" value="KAK0176962.1"/>
    <property type="molecule type" value="Genomic_DNA"/>
</dbReference>
<dbReference type="InterPro" id="IPR007034">
    <property type="entry name" value="BMS1_TSR1_C"/>
</dbReference>
<evidence type="ECO:0000313" key="3">
    <source>
        <dbReference type="EMBL" id="KAK0176962.1"/>
    </source>
</evidence>